<dbReference type="EMBL" id="CADCTP010000126">
    <property type="protein sequence ID" value="CAA9238973.1"/>
    <property type="molecule type" value="Genomic_DNA"/>
</dbReference>
<evidence type="ECO:0000313" key="2">
    <source>
        <dbReference type="EMBL" id="CAA9238973.1"/>
    </source>
</evidence>
<feature type="compositionally biased region" description="Gly residues" evidence="1">
    <location>
        <begin position="279"/>
        <end position="290"/>
    </location>
</feature>
<proteinExistence type="predicted"/>
<feature type="non-terminal residue" evidence="2">
    <location>
        <position position="376"/>
    </location>
</feature>
<sequence length="376" mass="38983">DHRIRRDRPRNRWDGQRRRVPPGPAGAARPRPGPVRPGARAGLQPRRLPRLPAVLLRGPGVRAAAAAGLGPVARAGPGLLRPHRRPLRRRAGRGRVRRVAAVGRGVGAAARGARPDRGRPPVPDLRAPPGRAGPVRGAGRVRPPGGDRDRAPGAGRGGRGGAAVRRAGPVLDGRSGRGDGPDRHRDVLGRGAGAVPGRVGARAGRRTRADGGGAAGHALGGADRPDRPVAGAPGLHLRRRPRAGLRLPGDRRPGRRGEGVVLPGRRADHPGHRGPDRTAGGGGRAAGPGPRGVPRPGRAHGPLDGLLLHHHPGRALRPGPAPGARQRGRGLRVLRPRLQVRPGGRGDPGRPRPGRRDPPPDRPVRPAARPGPAGQL</sequence>
<accession>A0A6J4I068</accession>
<feature type="compositionally biased region" description="Basic and acidic residues" evidence="1">
    <location>
        <begin position="174"/>
        <end position="188"/>
    </location>
</feature>
<feature type="compositionally biased region" description="Basic and acidic residues" evidence="1">
    <location>
        <begin position="248"/>
        <end position="258"/>
    </location>
</feature>
<feature type="compositionally biased region" description="Low complexity" evidence="1">
    <location>
        <begin position="193"/>
        <end position="202"/>
    </location>
</feature>
<feature type="compositionally biased region" description="Low complexity" evidence="1">
    <location>
        <begin position="365"/>
        <end position="376"/>
    </location>
</feature>
<gene>
    <name evidence="2" type="ORF">AVDCRST_MAG41-1306</name>
</gene>
<feature type="region of interest" description="Disordered" evidence="1">
    <location>
        <begin position="72"/>
        <end position="376"/>
    </location>
</feature>
<dbReference type="AlphaFoldDB" id="A0A6J4I068"/>
<evidence type="ECO:0000256" key="1">
    <source>
        <dbReference type="SAM" id="MobiDB-lite"/>
    </source>
</evidence>
<reference evidence="2" key="1">
    <citation type="submission" date="2020-02" db="EMBL/GenBank/DDBJ databases">
        <authorList>
            <person name="Meier V. D."/>
        </authorList>
    </citation>
    <scope>NUCLEOTIDE SEQUENCE</scope>
    <source>
        <strain evidence="2">AVDCRST_MAG41</strain>
    </source>
</reference>
<feature type="compositionally biased region" description="Low complexity" evidence="1">
    <location>
        <begin position="292"/>
        <end position="306"/>
    </location>
</feature>
<feature type="compositionally biased region" description="Basic residues" evidence="1">
    <location>
        <begin position="81"/>
        <end position="98"/>
    </location>
</feature>
<organism evidence="2">
    <name type="scientific">uncultured Mycobacteriales bacterium</name>
    <dbReference type="NCBI Taxonomy" id="581187"/>
    <lineage>
        <taxon>Bacteria</taxon>
        <taxon>Bacillati</taxon>
        <taxon>Actinomycetota</taxon>
        <taxon>Actinomycetes</taxon>
        <taxon>Mycobacteriales</taxon>
        <taxon>environmental samples</taxon>
    </lineage>
</organism>
<feature type="non-terminal residue" evidence="2">
    <location>
        <position position="1"/>
    </location>
</feature>
<name>A0A6J4I068_9ACTN</name>
<feature type="compositionally biased region" description="Basic and acidic residues" evidence="1">
    <location>
        <begin position="265"/>
        <end position="276"/>
    </location>
</feature>
<protein>
    <submittedName>
        <fullName evidence="2">Sarcosine oxidase</fullName>
    </submittedName>
</protein>
<feature type="compositionally biased region" description="Gly residues" evidence="1">
    <location>
        <begin position="210"/>
        <end position="219"/>
    </location>
</feature>
<feature type="compositionally biased region" description="Low complexity" evidence="1">
    <location>
        <begin position="25"/>
        <end position="46"/>
    </location>
</feature>
<feature type="compositionally biased region" description="Low complexity" evidence="1">
    <location>
        <begin position="99"/>
        <end position="112"/>
    </location>
</feature>
<feature type="compositionally biased region" description="Low complexity" evidence="1">
    <location>
        <begin position="124"/>
        <end position="144"/>
    </location>
</feature>
<feature type="compositionally biased region" description="Basic residues" evidence="1">
    <location>
        <begin position="326"/>
        <end position="335"/>
    </location>
</feature>
<feature type="region of interest" description="Disordered" evidence="1">
    <location>
        <begin position="1"/>
        <end position="46"/>
    </location>
</feature>
<feature type="compositionally biased region" description="Low complexity" evidence="1">
    <location>
        <begin position="162"/>
        <end position="173"/>
    </location>
</feature>
<feature type="compositionally biased region" description="Basic and acidic residues" evidence="1">
    <location>
        <begin position="347"/>
        <end position="364"/>
    </location>
</feature>
<feature type="compositionally biased region" description="Low complexity" evidence="1">
    <location>
        <begin position="315"/>
        <end position="325"/>
    </location>
</feature>